<evidence type="ECO:0000313" key="2">
    <source>
        <dbReference type="EMBL" id="MEW9501507.1"/>
    </source>
</evidence>
<proteinExistence type="predicted"/>
<gene>
    <name evidence="2" type="ORF">AB1471_06780</name>
</gene>
<keyword evidence="3" id="KW-1185">Reference proteome</keyword>
<sequence>MSEAEKNEGVKVVIVQGAGDKSFAAGADIKDLNARKPLKALNPGCKVFTTKLRTERRLQSLLLVAMY</sequence>
<dbReference type="InterPro" id="IPR045004">
    <property type="entry name" value="ECH_dom"/>
</dbReference>
<accession>A0ABV3Q2F9</accession>
<dbReference type="InterPro" id="IPR029045">
    <property type="entry name" value="ClpP/crotonase-like_dom_sf"/>
</dbReference>
<dbReference type="SUPFAM" id="SSF52096">
    <property type="entry name" value="ClpP/crotonase"/>
    <property type="match status" value="1"/>
</dbReference>
<name>A0ABV3Q2F9_9BACL</name>
<dbReference type="Gene3D" id="3.90.226.10">
    <property type="entry name" value="2-enoyl-CoA Hydratase, Chain A, domain 1"/>
    <property type="match status" value="1"/>
</dbReference>
<dbReference type="RefSeq" id="WP_367778999.1">
    <property type="nucleotide sequence ID" value="NZ_JBFMIA010000003.1"/>
</dbReference>
<protein>
    <submittedName>
        <fullName evidence="2">Enoyl-CoA hydratase/isomerase family protein</fullName>
    </submittedName>
</protein>
<organism evidence="2 3">
    <name type="scientific">Jeotgalibacillus marinus</name>
    <dbReference type="NCBI Taxonomy" id="86667"/>
    <lineage>
        <taxon>Bacteria</taxon>
        <taxon>Bacillati</taxon>
        <taxon>Bacillota</taxon>
        <taxon>Bacilli</taxon>
        <taxon>Bacillales</taxon>
        <taxon>Caryophanaceae</taxon>
        <taxon>Jeotgalibacillus</taxon>
    </lineage>
</organism>
<dbReference type="EMBL" id="JBFMIA010000003">
    <property type="protein sequence ID" value="MEW9501507.1"/>
    <property type="molecule type" value="Genomic_DNA"/>
</dbReference>
<evidence type="ECO:0000313" key="3">
    <source>
        <dbReference type="Proteomes" id="UP001556040"/>
    </source>
</evidence>
<dbReference type="Proteomes" id="UP001556040">
    <property type="component" value="Unassembled WGS sequence"/>
</dbReference>
<feature type="domain" description="Enoyl-CoA hydratase/isomerase" evidence="1">
    <location>
        <begin position="2"/>
        <end position="58"/>
    </location>
</feature>
<dbReference type="Pfam" id="PF16113">
    <property type="entry name" value="ECH_2"/>
    <property type="match status" value="1"/>
</dbReference>
<reference evidence="2 3" key="1">
    <citation type="journal article" date="1979" name="Int. J. Syst. Evol. Microbiol.">
        <title>Bacillus globisporus subsp. marinus subsp. nov.</title>
        <authorList>
            <person name="Liu H."/>
        </authorList>
    </citation>
    <scope>NUCLEOTIDE SEQUENCE [LARGE SCALE GENOMIC DNA]</scope>
    <source>
        <strain evidence="2 3">DSM 1297</strain>
    </source>
</reference>
<comment type="caution">
    <text evidence="2">The sequence shown here is derived from an EMBL/GenBank/DDBJ whole genome shotgun (WGS) entry which is preliminary data.</text>
</comment>
<evidence type="ECO:0000259" key="1">
    <source>
        <dbReference type="Pfam" id="PF16113"/>
    </source>
</evidence>